<accession>A0ACC2VF59</accession>
<proteinExistence type="predicted"/>
<gene>
    <name evidence="1" type="ORF">QFC19_006484</name>
</gene>
<organism evidence="1 2">
    <name type="scientific">Naganishia cerealis</name>
    <dbReference type="NCBI Taxonomy" id="610337"/>
    <lineage>
        <taxon>Eukaryota</taxon>
        <taxon>Fungi</taxon>
        <taxon>Dikarya</taxon>
        <taxon>Basidiomycota</taxon>
        <taxon>Agaricomycotina</taxon>
        <taxon>Tremellomycetes</taxon>
        <taxon>Filobasidiales</taxon>
        <taxon>Filobasidiaceae</taxon>
        <taxon>Naganishia</taxon>
    </lineage>
</organism>
<sequence length="243" mass="26379">MLSIEQGLKPQVFHQHQDLLLSTVQQDFSSVIDRLKASAGDSATPLNSVHLATTTEIPAASGLFLGVTDTSTASLPSDLLTIQLTRKTPEELPDPAVASANHLFFRIPRSKKGEMQFVTCVLPACIDAATKVFQTNAPRIAVVDDDGKDVSVGVMIALSWILLDNDGTVRHGSAPTGELLHSEDAHARACVPPRTDTWILPAATKTDTRTRLQWILDKRPGANPSRSTLQRVNEFLMSPRRVA</sequence>
<protein>
    <submittedName>
        <fullName evidence="1">Uncharacterized protein</fullName>
    </submittedName>
</protein>
<dbReference type="Proteomes" id="UP001241377">
    <property type="component" value="Unassembled WGS sequence"/>
</dbReference>
<dbReference type="EMBL" id="JASBWR010000079">
    <property type="protein sequence ID" value="KAJ9098049.1"/>
    <property type="molecule type" value="Genomic_DNA"/>
</dbReference>
<keyword evidence="2" id="KW-1185">Reference proteome</keyword>
<evidence type="ECO:0000313" key="1">
    <source>
        <dbReference type="EMBL" id="KAJ9098049.1"/>
    </source>
</evidence>
<comment type="caution">
    <text evidence="1">The sequence shown here is derived from an EMBL/GenBank/DDBJ whole genome shotgun (WGS) entry which is preliminary data.</text>
</comment>
<name>A0ACC2VF59_9TREE</name>
<evidence type="ECO:0000313" key="2">
    <source>
        <dbReference type="Proteomes" id="UP001241377"/>
    </source>
</evidence>
<reference evidence="1" key="1">
    <citation type="submission" date="2023-04" db="EMBL/GenBank/DDBJ databases">
        <title>Draft Genome sequencing of Naganishia species isolated from polar environments using Oxford Nanopore Technology.</title>
        <authorList>
            <person name="Leo P."/>
            <person name="Venkateswaran K."/>
        </authorList>
    </citation>
    <scope>NUCLEOTIDE SEQUENCE</scope>
    <source>
        <strain evidence="1">MNA-CCFEE 5261</strain>
    </source>
</reference>